<gene>
    <name evidence="5" type="primary">flgD</name>
    <name evidence="5" type="ORF">IWA51_07425</name>
</gene>
<dbReference type="KEGG" id="tper:IWA51_07425"/>
<dbReference type="EMBL" id="CP064936">
    <property type="protein sequence ID" value="QQA00110.1"/>
    <property type="molecule type" value="Genomic_DNA"/>
</dbReference>
<keyword evidence="5" id="KW-0966">Cell projection</keyword>
<comment type="similarity">
    <text evidence="1">Belongs to the FlgD family.</text>
</comment>
<evidence type="ECO:0000256" key="1">
    <source>
        <dbReference type="ARBA" id="ARBA00010577"/>
    </source>
</evidence>
<evidence type="ECO:0000256" key="4">
    <source>
        <dbReference type="ARBA" id="ARBA00024746"/>
    </source>
</evidence>
<name>A0A7T3RBP0_9SPIR</name>
<keyword evidence="5" id="KW-0282">Flagellum</keyword>
<comment type="function">
    <text evidence="4">Required for flagellar hook formation. May act as a scaffolding protein.</text>
</comment>
<sequence length="150" mass="16413">MESSVQLNTAMSPQEKAKLNMQVDTFNKSLAVNGRQAQQSLGKDDFLKLLITQLSNQDPTSPMDNTQFIAQMAQFSSLEQMTNMNQEFGKLNNMLVSSQAVGTIGKTVDVDVGGVKTTGTVDAVTYGNNPQVRIGNMYYDMKQISAVYGE</sequence>
<dbReference type="NCBIfam" id="NF007197">
    <property type="entry name" value="PRK09618.1"/>
    <property type="match status" value="1"/>
</dbReference>
<proteinExistence type="inferred from homology"/>
<accession>A0A7T3RBP0</accession>
<evidence type="ECO:0000256" key="3">
    <source>
        <dbReference type="ARBA" id="ARBA00022795"/>
    </source>
</evidence>
<keyword evidence="6" id="KW-1185">Reference proteome</keyword>
<reference evidence="5 6" key="1">
    <citation type="submission" date="2020-11" db="EMBL/GenBank/DDBJ databases">
        <title>Treponema Peruensis nv. sp., first commensal Treponema isolated from human feces.</title>
        <authorList>
            <person name="Belkhou C."/>
            <person name="Raes J."/>
        </authorList>
    </citation>
    <scope>NUCLEOTIDE SEQUENCE [LARGE SCALE GENOMIC DNA]</scope>
    <source>
        <strain evidence="5 6">RCC2812</strain>
    </source>
</reference>
<dbReference type="Pfam" id="PF03963">
    <property type="entry name" value="FlgD"/>
    <property type="match status" value="1"/>
</dbReference>
<evidence type="ECO:0000313" key="5">
    <source>
        <dbReference type="EMBL" id="QQA00110.1"/>
    </source>
</evidence>
<dbReference type="Proteomes" id="UP000595224">
    <property type="component" value="Chromosome"/>
</dbReference>
<dbReference type="InterPro" id="IPR005648">
    <property type="entry name" value="FlgD"/>
</dbReference>
<evidence type="ECO:0000313" key="6">
    <source>
        <dbReference type="Proteomes" id="UP000595224"/>
    </source>
</evidence>
<evidence type="ECO:0000256" key="2">
    <source>
        <dbReference type="ARBA" id="ARBA00016013"/>
    </source>
</evidence>
<keyword evidence="5" id="KW-0969">Cilium</keyword>
<protein>
    <recommendedName>
        <fullName evidence="2">Basal-body rod modification protein FlgD</fullName>
    </recommendedName>
</protein>
<dbReference type="AlphaFoldDB" id="A0A7T3RBP0"/>
<dbReference type="RefSeq" id="WP_177528833.1">
    <property type="nucleotide sequence ID" value="NZ_CBCSHE010000001.1"/>
</dbReference>
<keyword evidence="3" id="KW-1005">Bacterial flagellum biogenesis</keyword>
<dbReference type="GO" id="GO:0044781">
    <property type="term" value="P:bacterial-type flagellum organization"/>
    <property type="evidence" value="ECO:0007669"/>
    <property type="project" value="UniProtKB-KW"/>
</dbReference>
<organism evidence="5 6">
    <name type="scientific">Treponema peruense</name>
    <dbReference type="NCBI Taxonomy" id="2787628"/>
    <lineage>
        <taxon>Bacteria</taxon>
        <taxon>Pseudomonadati</taxon>
        <taxon>Spirochaetota</taxon>
        <taxon>Spirochaetia</taxon>
        <taxon>Spirochaetales</taxon>
        <taxon>Treponemataceae</taxon>
        <taxon>Treponema</taxon>
    </lineage>
</organism>